<evidence type="ECO:0000313" key="3">
    <source>
        <dbReference type="Proteomes" id="UP000682733"/>
    </source>
</evidence>
<gene>
    <name evidence="1" type="ORF">OVA965_LOCUS25984</name>
    <name evidence="2" type="ORF">TMI583_LOCUS26715</name>
</gene>
<dbReference type="Gene3D" id="2.40.70.10">
    <property type="entry name" value="Acid Proteases"/>
    <property type="match status" value="1"/>
</dbReference>
<dbReference type="Proteomes" id="UP000677228">
    <property type="component" value="Unassembled WGS sequence"/>
</dbReference>
<dbReference type="EMBL" id="CAJNOK010016404">
    <property type="protein sequence ID" value="CAF1244549.1"/>
    <property type="molecule type" value="Genomic_DNA"/>
</dbReference>
<reference evidence="2" key="1">
    <citation type="submission" date="2021-02" db="EMBL/GenBank/DDBJ databases">
        <authorList>
            <person name="Nowell W R."/>
        </authorList>
    </citation>
    <scope>NUCLEOTIDE SEQUENCE</scope>
</reference>
<evidence type="ECO:0000313" key="1">
    <source>
        <dbReference type="EMBL" id="CAF1244549.1"/>
    </source>
</evidence>
<protein>
    <submittedName>
        <fullName evidence="2">Uncharacterized protein</fullName>
    </submittedName>
</protein>
<dbReference type="AlphaFoldDB" id="A0A8S2PG54"/>
<sequence length="92" mass="10350">PQKQRITYDEFSDIISLVKTMETKQPPLIFLEEKLNGLNVCMLVDLDASRNFISEDFVKCHDLQADTVGCMSVSVGNGVKSHTDKVLTRFSL</sequence>
<evidence type="ECO:0000313" key="2">
    <source>
        <dbReference type="EMBL" id="CAF4052044.1"/>
    </source>
</evidence>
<accession>A0A8S2PG54</accession>
<name>A0A8S2PG54_9BILA</name>
<dbReference type="InterPro" id="IPR021109">
    <property type="entry name" value="Peptidase_aspartic_dom_sf"/>
</dbReference>
<dbReference type="Proteomes" id="UP000682733">
    <property type="component" value="Unassembled WGS sequence"/>
</dbReference>
<organism evidence="2 3">
    <name type="scientific">Didymodactylos carnosus</name>
    <dbReference type="NCBI Taxonomy" id="1234261"/>
    <lineage>
        <taxon>Eukaryota</taxon>
        <taxon>Metazoa</taxon>
        <taxon>Spiralia</taxon>
        <taxon>Gnathifera</taxon>
        <taxon>Rotifera</taxon>
        <taxon>Eurotatoria</taxon>
        <taxon>Bdelloidea</taxon>
        <taxon>Philodinida</taxon>
        <taxon>Philodinidae</taxon>
        <taxon>Didymodactylos</taxon>
    </lineage>
</organism>
<feature type="non-terminal residue" evidence="2">
    <location>
        <position position="1"/>
    </location>
</feature>
<proteinExistence type="predicted"/>
<comment type="caution">
    <text evidence="2">The sequence shown here is derived from an EMBL/GenBank/DDBJ whole genome shotgun (WGS) entry which is preliminary data.</text>
</comment>
<dbReference type="EMBL" id="CAJOBA010037952">
    <property type="protein sequence ID" value="CAF4052044.1"/>
    <property type="molecule type" value="Genomic_DNA"/>
</dbReference>